<evidence type="ECO:0000256" key="2">
    <source>
        <dbReference type="ARBA" id="ARBA00023125"/>
    </source>
</evidence>
<dbReference type="Gene3D" id="1.10.443.10">
    <property type="entry name" value="Intergrase catalytic core"/>
    <property type="match status" value="1"/>
</dbReference>
<organism evidence="6 7">
    <name type="scientific">Natrinema versiforme JCM 10478</name>
    <dbReference type="NCBI Taxonomy" id="1227496"/>
    <lineage>
        <taxon>Archaea</taxon>
        <taxon>Methanobacteriati</taxon>
        <taxon>Methanobacteriota</taxon>
        <taxon>Stenosarchaea group</taxon>
        <taxon>Halobacteria</taxon>
        <taxon>Halobacteriales</taxon>
        <taxon>Natrialbaceae</taxon>
        <taxon>Natrinema</taxon>
    </lineage>
</organism>
<dbReference type="EMBL" id="AOID01000013">
    <property type="protein sequence ID" value="ELY69953.1"/>
    <property type="molecule type" value="Genomic_DNA"/>
</dbReference>
<accession>L9YAL3</accession>
<sequence length="339" mass="38574">MTTDELDKIDPESAYEMYLADREPNVSSSTLYAHRSRLGHFVRWCDENEIETIAELTGRDLHQYRLWRRDDGDLNRVSEKTQMDTLRVFIRWCEHIGFAANDLHLAVQSPSLEAGDNVRDVMLEADRADEVLNYLSKYEYASLAHVTLLLLWQCGLRIGAAHALDVDDYDPMELSLEVVHRPATDTPLKNKADGERHVAIAESTRAVLDDWVGEQRPAVTDGNGREPLLATVQGRSHKTHLRKLVYAWTRPCAVSGDCPHGRTIADCDAAGNTKEYSCPSSVPPHAIRRGAITHWLKAEWPMRAVSGRANVSQDVLEMHYDQRSEEEKMEQRRQFLDTI</sequence>
<dbReference type="PANTHER" id="PTHR30349">
    <property type="entry name" value="PHAGE INTEGRASE-RELATED"/>
    <property type="match status" value="1"/>
</dbReference>
<keyword evidence="7" id="KW-1185">Reference proteome</keyword>
<dbReference type="Proteomes" id="UP000011632">
    <property type="component" value="Unassembled WGS sequence"/>
</dbReference>
<dbReference type="SUPFAM" id="SSF56349">
    <property type="entry name" value="DNA breaking-rejoining enzymes"/>
    <property type="match status" value="1"/>
</dbReference>
<gene>
    <name evidence="6" type="ORF">C489_03361</name>
</gene>
<protein>
    <submittedName>
        <fullName evidence="6">Integrase domain-containing protein SAM domain-containing protein</fullName>
    </submittedName>
</protein>
<dbReference type="RefSeq" id="WP_006429722.1">
    <property type="nucleotide sequence ID" value="NZ_AOID01000013.1"/>
</dbReference>
<dbReference type="GO" id="GO:0006310">
    <property type="term" value="P:DNA recombination"/>
    <property type="evidence" value="ECO:0007669"/>
    <property type="project" value="UniProtKB-KW"/>
</dbReference>
<evidence type="ECO:0000313" key="7">
    <source>
        <dbReference type="Proteomes" id="UP000011632"/>
    </source>
</evidence>
<dbReference type="AlphaFoldDB" id="L9YAL3"/>
<dbReference type="InterPro" id="IPR011010">
    <property type="entry name" value="DNA_brk_join_enz"/>
</dbReference>
<dbReference type="GO" id="GO:0003677">
    <property type="term" value="F:DNA binding"/>
    <property type="evidence" value="ECO:0007669"/>
    <property type="project" value="UniProtKB-UniRule"/>
</dbReference>
<dbReference type="PANTHER" id="PTHR30349:SF41">
    <property type="entry name" value="INTEGRASE_RECOMBINASE PROTEIN MJ0367-RELATED"/>
    <property type="match status" value="1"/>
</dbReference>
<keyword evidence="3" id="KW-0233">DNA recombination</keyword>
<dbReference type="Pfam" id="PF02899">
    <property type="entry name" value="Phage_int_SAM_1"/>
    <property type="match status" value="1"/>
</dbReference>
<evidence type="ECO:0000313" key="6">
    <source>
        <dbReference type="EMBL" id="ELY69953.1"/>
    </source>
</evidence>
<dbReference type="InterPro" id="IPR010998">
    <property type="entry name" value="Integrase_recombinase_N"/>
</dbReference>
<reference evidence="6 7" key="1">
    <citation type="journal article" date="2014" name="PLoS Genet.">
        <title>Phylogenetically driven sequencing of extremely halophilic archaea reveals strategies for static and dynamic osmo-response.</title>
        <authorList>
            <person name="Becker E.A."/>
            <person name="Seitzer P.M."/>
            <person name="Tritt A."/>
            <person name="Larsen D."/>
            <person name="Krusor M."/>
            <person name="Yao A.I."/>
            <person name="Wu D."/>
            <person name="Madern D."/>
            <person name="Eisen J.A."/>
            <person name="Darling A.E."/>
            <person name="Facciotti M.T."/>
        </authorList>
    </citation>
    <scope>NUCLEOTIDE SEQUENCE [LARGE SCALE GENOMIC DNA]</scope>
    <source>
        <strain evidence="6 7">JCM 10478</strain>
    </source>
</reference>
<keyword evidence="2 4" id="KW-0238">DNA-binding</keyword>
<dbReference type="PROSITE" id="PS51900">
    <property type="entry name" value="CB"/>
    <property type="match status" value="1"/>
</dbReference>
<dbReference type="InterPro" id="IPR013762">
    <property type="entry name" value="Integrase-like_cat_sf"/>
</dbReference>
<name>L9YAL3_9EURY</name>
<proteinExistence type="predicted"/>
<dbReference type="CDD" id="cd00397">
    <property type="entry name" value="DNA_BRE_C"/>
    <property type="match status" value="1"/>
</dbReference>
<evidence type="ECO:0000256" key="4">
    <source>
        <dbReference type="PROSITE-ProRule" id="PRU01248"/>
    </source>
</evidence>
<feature type="domain" description="Core-binding (CB)" evidence="5">
    <location>
        <begin position="6"/>
        <end position="94"/>
    </location>
</feature>
<comment type="caution">
    <text evidence="6">The sequence shown here is derived from an EMBL/GenBank/DDBJ whole genome shotgun (WGS) entry which is preliminary data.</text>
</comment>
<dbReference type="GO" id="GO:0015074">
    <property type="term" value="P:DNA integration"/>
    <property type="evidence" value="ECO:0007669"/>
    <property type="project" value="UniProtKB-KW"/>
</dbReference>
<evidence type="ECO:0000256" key="1">
    <source>
        <dbReference type="ARBA" id="ARBA00022908"/>
    </source>
</evidence>
<keyword evidence="1" id="KW-0229">DNA integration</keyword>
<dbReference type="STRING" id="1227496.C489_03361"/>
<dbReference type="Gene3D" id="1.10.150.130">
    <property type="match status" value="1"/>
</dbReference>
<evidence type="ECO:0000256" key="3">
    <source>
        <dbReference type="ARBA" id="ARBA00023172"/>
    </source>
</evidence>
<evidence type="ECO:0000259" key="5">
    <source>
        <dbReference type="PROSITE" id="PS51900"/>
    </source>
</evidence>
<dbReference type="InterPro" id="IPR050090">
    <property type="entry name" value="Tyrosine_recombinase_XerCD"/>
</dbReference>
<dbReference type="InterPro" id="IPR044068">
    <property type="entry name" value="CB"/>
</dbReference>
<dbReference type="InterPro" id="IPR004107">
    <property type="entry name" value="Integrase_SAM-like_N"/>
</dbReference>
<dbReference type="OrthoDB" id="198497at2157"/>